<evidence type="ECO:0000313" key="6">
    <source>
        <dbReference type="EMBL" id="TGC09104.1"/>
    </source>
</evidence>
<feature type="transmembrane region" description="Helical" evidence="5">
    <location>
        <begin position="7"/>
        <end position="26"/>
    </location>
</feature>
<feature type="transmembrane region" description="Helical" evidence="5">
    <location>
        <begin position="206"/>
        <end position="228"/>
    </location>
</feature>
<feature type="transmembrane region" description="Helical" evidence="5">
    <location>
        <begin position="46"/>
        <end position="66"/>
    </location>
</feature>
<protein>
    <recommendedName>
        <fullName evidence="5">UPF0182 protein CUN85_06940</fullName>
    </recommendedName>
</protein>
<evidence type="ECO:0000313" key="7">
    <source>
        <dbReference type="Proteomes" id="UP000297295"/>
    </source>
</evidence>
<evidence type="ECO:0000256" key="3">
    <source>
        <dbReference type="ARBA" id="ARBA00022989"/>
    </source>
</evidence>
<name>A0A4E0QZA8_9EURY</name>
<feature type="transmembrane region" description="Helical" evidence="5">
    <location>
        <begin position="87"/>
        <end position="107"/>
    </location>
</feature>
<comment type="similarity">
    <text evidence="5">Belongs to the UPF0182 family.</text>
</comment>
<organism evidence="6 7">
    <name type="scientific">Methanolobus halotolerans</name>
    <dbReference type="NCBI Taxonomy" id="2052935"/>
    <lineage>
        <taxon>Archaea</taxon>
        <taxon>Methanobacteriati</taxon>
        <taxon>Methanobacteriota</taxon>
        <taxon>Stenosarchaea group</taxon>
        <taxon>Methanomicrobia</taxon>
        <taxon>Methanosarcinales</taxon>
        <taxon>Methanosarcinaceae</taxon>
        <taxon>Methanolobus</taxon>
    </lineage>
</organism>
<proteinExistence type="inferred from homology"/>
<feature type="transmembrane region" description="Helical" evidence="5">
    <location>
        <begin position="146"/>
        <end position="168"/>
    </location>
</feature>
<keyword evidence="7" id="KW-1185">Reference proteome</keyword>
<reference evidence="6 7" key="1">
    <citation type="submission" date="2017-11" db="EMBL/GenBank/DDBJ databases">
        <title>Isolation and Characterization of Methanogenic Archaea from Saline Meromictic Lake at Siberia.</title>
        <authorList>
            <person name="Shen Y."/>
            <person name="Huang H.-H."/>
            <person name="Lai M.-C."/>
            <person name="Chen S.-C."/>
        </authorList>
    </citation>
    <scope>NUCLEOTIDE SEQUENCE [LARGE SCALE GENOMIC DNA]</scope>
    <source>
        <strain evidence="6 7">SY-01</strain>
    </source>
</reference>
<keyword evidence="2 5" id="KW-0812">Transmembrane</keyword>
<dbReference type="InterPro" id="IPR005372">
    <property type="entry name" value="UPF0182"/>
</dbReference>
<comment type="subcellular location">
    <subcellularLocation>
        <location evidence="5">Cell membrane</location>
        <topology evidence="5">Multi-pass membrane protein</topology>
    </subcellularLocation>
</comment>
<dbReference type="PANTHER" id="PTHR39344">
    <property type="entry name" value="UPF0182 PROTEIN SLL1060"/>
    <property type="match status" value="1"/>
</dbReference>
<evidence type="ECO:0000256" key="1">
    <source>
        <dbReference type="ARBA" id="ARBA00022475"/>
    </source>
</evidence>
<gene>
    <name evidence="6" type="ORF">CUN85_06940</name>
</gene>
<dbReference type="Proteomes" id="UP000297295">
    <property type="component" value="Unassembled WGS sequence"/>
</dbReference>
<feature type="transmembrane region" description="Helical" evidence="5">
    <location>
        <begin position="248"/>
        <end position="270"/>
    </location>
</feature>
<evidence type="ECO:0000256" key="4">
    <source>
        <dbReference type="ARBA" id="ARBA00023136"/>
    </source>
</evidence>
<dbReference type="GO" id="GO:0005886">
    <property type="term" value="C:plasma membrane"/>
    <property type="evidence" value="ECO:0007669"/>
    <property type="project" value="UniProtKB-SubCell"/>
</dbReference>
<sequence>MRNIKILFLLIMVLILGMGSLIGIYTDYLWFEMIGYTSVFITILQWQLITIIPGFILAFVFLYINARFARDSISKILAEKNIPYEKIDSQTILIVIGAFSIFFGLTFSGNWRTILLYLNSTPFGIEDPVLMNDIGFYIFQLPFIHLIRGVFFGLTVISLIMVLVLYLYRLEPIFQSETSTKERDEYYFQSRNISVEDVIDKLPAKVLIHISALLAFLFALIAFGFFLNRYEILFSQQGVVSGAGYTDVHVRLPIFDILTILSLLTAVALLANVKLKNIKIPIIGIALIAAFFLASSFVPGAYQQYRVEPTEFQLEEPYLEYNINYTRMAFGLSDIEETSFEINNELTPSELENNTQVTENIRIWDRRALEQTYRQLQQIRTYYTFNDVDTDRYHTDEGYRQYMISARELDTTQLAPEARTWVNERLVYTHGFGVVMNPVSTKTSDGRPEFVLSNIPPVGVFNVSNPRIYYGEITDEYKIANSGRAEFDYPRGGQNVFTQYEGASGILLDSFVKRLAFAYIFSEPKFILSEYIDDNSRLMYDRQIEERAQKIAPFLEYDNDPYPVIYSDKVYWIIDAYTTADKYPYSETHYGTKFDGNNYVRNSVKVIIDAHEGTVDFYMMEDEPVVNTYSKIFPDLFKPYSEMPEGLQEHIRYPKDFFKVQMDMYENYHMTDPGTFYNREDAWQIPKEVYRGSSIEMEPYYMITELPNGGGLEYVLLQPFTPRNRENMIAWIAARCDEPNYGEIKHYELPKGELIYGPTQIESRIDQDPDISEQMTLWGQSGSRVIRGNLLVVPIGNSILYTEPIFISAEESEIPELRRVVASSGQKVVMGENLQISLQMLVEGMVIEEDGTQAEVPIITRNLAQQALDHYNRAQEHLGEGNWAGYGEEIDQMEDILDQLSMVVQETNSSAPLQGTNLSTT</sequence>
<dbReference type="EMBL" id="PGGK01000006">
    <property type="protein sequence ID" value="TGC09104.1"/>
    <property type="molecule type" value="Genomic_DNA"/>
</dbReference>
<dbReference type="Pfam" id="PF03699">
    <property type="entry name" value="UPF0182"/>
    <property type="match status" value="1"/>
</dbReference>
<evidence type="ECO:0000256" key="5">
    <source>
        <dbReference type="HAMAP-Rule" id="MF_01600"/>
    </source>
</evidence>
<dbReference type="AlphaFoldDB" id="A0A4E0QZA8"/>
<feature type="transmembrane region" description="Helical" evidence="5">
    <location>
        <begin position="282"/>
        <end position="302"/>
    </location>
</feature>
<keyword evidence="3 5" id="KW-1133">Transmembrane helix</keyword>
<accession>A0A4E0QZA8</accession>
<evidence type="ECO:0000256" key="2">
    <source>
        <dbReference type="ARBA" id="ARBA00022692"/>
    </source>
</evidence>
<dbReference type="GO" id="GO:0005576">
    <property type="term" value="C:extracellular region"/>
    <property type="evidence" value="ECO:0007669"/>
    <property type="project" value="TreeGrafter"/>
</dbReference>
<keyword evidence="1 5" id="KW-1003">Cell membrane</keyword>
<dbReference type="PANTHER" id="PTHR39344:SF1">
    <property type="entry name" value="UPF0182 PROTEIN SLL1060"/>
    <property type="match status" value="1"/>
</dbReference>
<keyword evidence="4 5" id="KW-0472">Membrane</keyword>
<comment type="caution">
    <text evidence="6">The sequence shown here is derived from an EMBL/GenBank/DDBJ whole genome shotgun (WGS) entry which is preliminary data.</text>
</comment>
<dbReference type="OrthoDB" id="8749at2157"/>
<dbReference type="HAMAP" id="MF_01600">
    <property type="entry name" value="UPF0182"/>
    <property type="match status" value="1"/>
</dbReference>